<dbReference type="Proteomes" id="UP000477722">
    <property type="component" value="Unassembled WGS sequence"/>
</dbReference>
<dbReference type="EMBL" id="JAAKZZ010000280">
    <property type="protein sequence ID" value="NGO71261.1"/>
    <property type="molecule type" value="Genomic_DNA"/>
</dbReference>
<feature type="non-terminal residue" evidence="2">
    <location>
        <position position="1"/>
    </location>
</feature>
<accession>A0A6G4X3L5</accession>
<name>A0A6G4X3L5_9ACTN</name>
<protein>
    <submittedName>
        <fullName evidence="2">DNA polymerase IV</fullName>
    </submittedName>
</protein>
<dbReference type="AlphaFoldDB" id="A0A6G4X3L5"/>
<organism evidence="2 3">
    <name type="scientific">Streptomyces boncukensis</name>
    <dbReference type="NCBI Taxonomy" id="2711219"/>
    <lineage>
        <taxon>Bacteria</taxon>
        <taxon>Bacillati</taxon>
        <taxon>Actinomycetota</taxon>
        <taxon>Actinomycetes</taxon>
        <taxon>Kitasatosporales</taxon>
        <taxon>Streptomycetaceae</taxon>
        <taxon>Streptomyces</taxon>
    </lineage>
</organism>
<evidence type="ECO:0000313" key="3">
    <source>
        <dbReference type="Proteomes" id="UP000477722"/>
    </source>
</evidence>
<evidence type="ECO:0000256" key="1">
    <source>
        <dbReference type="SAM" id="MobiDB-lite"/>
    </source>
</evidence>
<gene>
    <name evidence="2" type="ORF">G5C65_23445</name>
</gene>
<comment type="caution">
    <text evidence="2">The sequence shown here is derived from an EMBL/GenBank/DDBJ whole genome shotgun (WGS) entry which is preliminary data.</text>
</comment>
<keyword evidence="3" id="KW-1185">Reference proteome</keyword>
<proteinExistence type="predicted"/>
<feature type="region of interest" description="Disordered" evidence="1">
    <location>
        <begin position="33"/>
        <end position="62"/>
    </location>
</feature>
<evidence type="ECO:0000313" key="2">
    <source>
        <dbReference type="EMBL" id="NGO71261.1"/>
    </source>
</evidence>
<reference evidence="2 3" key="1">
    <citation type="submission" date="2020-02" db="EMBL/GenBank/DDBJ databases">
        <title>Whole-genome analyses of novel actinobacteria.</title>
        <authorList>
            <person name="Sahin N."/>
            <person name="Tatar D."/>
        </authorList>
    </citation>
    <scope>NUCLEOTIDE SEQUENCE [LARGE SCALE GENOMIC DNA]</scope>
    <source>
        <strain evidence="2 3">SB3404</strain>
    </source>
</reference>
<sequence length="62" mass="6810">WAPGRDVAHTEYGRGWVQGSGVGKVTVRFEEQHTPPGRVRTFPVDDPELSPAEPLMLRGQPG</sequence>